<dbReference type="PANTHER" id="PTHR32432:SF3">
    <property type="entry name" value="ETHANOLAMINE UTILIZATION PROTEIN EUTJ"/>
    <property type="match status" value="1"/>
</dbReference>
<comment type="caution">
    <text evidence="1">The sequence shown here is derived from an EMBL/GenBank/DDBJ whole genome shotgun (WGS) entry which is preliminary data.</text>
</comment>
<evidence type="ECO:0008006" key="3">
    <source>
        <dbReference type="Google" id="ProtNLM"/>
    </source>
</evidence>
<protein>
    <recommendedName>
        <fullName evidence="3">SHS2 domain-containing protein</fullName>
    </recommendedName>
</protein>
<dbReference type="InterPro" id="IPR043129">
    <property type="entry name" value="ATPase_NBD"/>
</dbReference>
<dbReference type="Gene3D" id="3.30.1490.300">
    <property type="match status" value="1"/>
</dbReference>
<dbReference type="Gene3D" id="3.30.420.40">
    <property type="match status" value="2"/>
</dbReference>
<proteinExistence type="predicted"/>
<sequence length="341" mass="37521">MPTVGLDISDASMRFVELIEKQKGFEIGRFGERAIPRGIIESGEVKKVDELRAIFADIKKTYGLEFAAVSLPEEQAYLFDLKLPLMKHSEVRGAIELLLEEQIPLKASETLFDYEIEEETEKGIQVSVSAVPRILVEGYLEAFSASGISPVVFEIEAQSIARAVVPEGYKEPCLIVDFGKTRSGIAIISDGRVEFTSTIPVGGDSLTDAIAKNLKVSHSEAEKIKRGKGIVGISDNEDLSLALISSVSVLRDEATRHLSYWKNHRDEFEKTHKEIQKIYLCGGDSNLSGLAEYLSLGLSVPAELANTLINVNTLDGYVPEIDFNNSLRYATAIGLALRRLQ</sequence>
<dbReference type="CDD" id="cd24049">
    <property type="entry name" value="ASKHA_NBD_PilM"/>
    <property type="match status" value="1"/>
</dbReference>
<dbReference type="Proteomes" id="UP000181992">
    <property type="component" value="Unassembled WGS sequence"/>
</dbReference>
<gene>
    <name evidence="1" type="ORF">AUJ77_03850</name>
</gene>
<dbReference type="PIRSF" id="PIRSF019169">
    <property type="entry name" value="PilM"/>
    <property type="match status" value="1"/>
</dbReference>
<dbReference type="AlphaFoldDB" id="A0A1J4V612"/>
<dbReference type="InterPro" id="IPR005883">
    <property type="entry name" value="PilM"/>
</dbReference>
<accession>A0A1J4V612</accession>
<dbReference type="SUPFAM" id="SSF53067">
    <property type="entry name" value="Actin-like ATPase domain"/>
    <property type="match status" value="2"/>
</dbReference>
<reference evidence="1 2" key="1">
    <citation type="journal article" date="2016" name="Environ. Microbiol.">
        <title>Genomic resolution of a cold subsurface aquifer community provides metabolic insights for novel microbes adapted to high CO concentrations.</title>
        <authorList>
            <person name="Probst A.J."/>
            <person name="Castelle C.J."/>
            <person name="Singh A."/>
            <person name="Brown C.T."/>
            <person name="Anantharaman K."/>
            <person name="Sharon I."/>
            <person name="Hug L.A."/>
            <person name="Burstein D."/>
            <person name="Emerson J.B."/>
            <person name="Thomas B.C."/>
            <person name="Banfield J.F."/>
        </authorList>
    </citation>
    <scope>NUCLEOTIDE SEQUENCE [LARGE SCALE GENOMIC DNA]</scope>
    <source>
        <strain evidence="1">CG1_02_43_90</strain>
    </source>
</reference>
<name>A0A1J4V612_9BACT</name>
<dbReference type="InterPro" id="IPR050696">
    <property type="entry name" value="FtsA/MreB"/>
</dbReference>
<dbReference type="STRING" id="1805281.AUJ77_03850"/>
<dbReference type="NCBIfam" id="TIGR01175">
    <property type="entry name" value="pilM"/>
    <property type="match status" value="1"/>
</dbReference>
<dbReference type="EMBL" id="MNVN01000022">
    <property type="protein sequence ID" value="OIO30237.1"/>
    <property type="molecule type" value="Genomic_DNA"/>
</dbReference>
<dbReference type="Pfam" id="PF11104">
    <property type="entry name" value="PilM_2"/>
    <property type="match status" value="1"/>
</dbReference>
<evidence type="ECO:0000313" key="1">
    <source>
        <dbReference type="EMBL" id="OIO30237.1"/>
    </source>
</evidence>
<evidence type="ECO:0000313" key="2">
    <source>
        <dbReference type="Proteomes" id="UP000181992"/>
    </source>
</evidence>
<organism evidence="1 2">
    <name type="scientific">Candidatus Nomurabacteria bacterium CG1_02_43_90</name>
    <dbReference type="NCBI Taxonomy" id="1805281"/>
    <lineage>
        <taxon>Bacteria</taxon>
        <taxon>Candidatus Nomuraibacteriota</taxon>
    </lineage>
</organism>
<dbReference type="PANTHER" id="PTHR32432">
    <property type="entry name" value="CELL DIVISION PROTEIN FTSA-RELATED"/>
    <property type="match status" value="1"/>
</dbReference>